<evidence type="ECO:0008006" key="3">
    <source>
        <dbReference type="Google" id="ProtNLM"/>
    </source>
</evidence>
<reference evidence="1 2" key="1">
    <citation type="journal article" date="2018" name="Aquat. Microb. Ecol.">
        <title>Gammaproteobacterial methanotrophs dominate.</title>
        <authorList>
            <person name="Rissanen A.J."/>
            <person name="Saarenheimo J."/>
            <person name="Tiirola M."/>
            <person name="Peura S."/>
            <person name="Aalto S.L."/>
            <person name="Karvinen A."/>
            <person name="Nykanen H."/>
        </authorList>
    </citation>
    <scope>NUCLEOTIDE SEQUENCE [LARGE SCALE GENOMIC DNA]</scope>
    <source>
        <strain evidence="1">AMbin10</strain>
    </source>
</reference>
<accession>A0A2W4SAY1</accession>
<dbReference type="InterPro" id="IPR012434">
    <property type="entry name" value="DUF1631"/>
</dbReference>
<proteinExistence type="predicted"/>
<name>A0A2W4SAY1_9GAMM</name>
<organism evidence="1 2">
    <name type="scientific">Candidatus Methylumidiphilus alinenensis</name>
    <dbReference type="NCBI Taxonomy" id="2202197"/>
    <lineage>
        <taxon>Bacteria</taxon>
        <taxon>Pseudomonadati</taxon>
        <taxon>Pseudomonadota</taxon>
        <taxon>Gammaproteobacteria</taxon>
        <taxon>Methylococcales</taxon>
        <taxon>Candidatus Methylumidiphilus</taxon>
    </lineage>
</organism>
<comment type="caution">
    <text evidence="1">The sequence shown here is derived from an EMBL/GenBank/DDBJ whole genome shotgun (WGS) entry which is preliminary data.</text>
</comment>
<dbReference type="Pfam" id="PF07793">
    <property type="entry name" value="DUF1631"/>
    <property type="match status" value="1"/>
</dbReference>
<gene>
    <name evidence="1" type="ORF">DM484_27525</name>
</gene>
<protein>
    <recommendedName>
        <fullName evidence="3">DUF1631 domain-containing protein</fullName>
    </recommendedName>
</protein>
<sequence>MAATTSYQPDAFNAFVVLLRYAESQARKNATEPSPDFDPSAIIGALRKLYNIKSDSQHLYLNAPALLAGLEQTLAQSGQVGLLGNLEVSETLQIVGLLLDAIMADSAIPVGVTPYYKRLQFPLLIAAFADPTLLEARNHPARELLNQLAYLSLATSAKGNIDNPQLLQSVEQTIGLVTIDSASEPGVFAKALDALSKLTMPLIKSFAMRLERVIDTCQGGHRLERARLLVSKEIDARLGGKSVPKIILDLLAGGWQQLLVLTCLRQGTDDERWQQELNLIDQLMNAIGKDDPATQLSQTQSQELKKFMLEGLYSVGTEPSTPNRLADELEKLLMHDGGNKAIDYVTVPPSDTERDERGEQLRIRLQGFNIGQWLKFASEGNVWMPLRLTWMGQDPPRYVFVNQKGMKTLDLDAEKFAQMIDDRRASRIESLEEFPVVERAAKSLLYTLRERMR</sequence>
<dbReference type="Proteomes" id="UP000249396">
    <property type="component" value="Unassembled WGS sequence"/>
</dbReference>
<evidence type="ECO:0000313" key="2">
    <source>
        <dbReference type="Proteomes" id="UP000249396"/>
    </source>
</evidence>
<evidence type="ECO:0000313" key="1">
    <source>
        <dbReference type="EMBL" id="PZN70944.1"/>
    </source>
</evidence>
<dbReference type="AlphaFoldDB" id="A0A2W4SAY1"/>
<dbReference type="EMBL" id="QJPH01000539">
    <property type="protein sequence ID" value="PZN70944.1"/>
    <property type="molecule type" value="Genomic_DNA"/>
</dbReference>